<dbReference type="PANTHER" id="PTHR10788">
    <property type="entry name" value="TREHALOSE-6-PHOSPHATE SYNTHASE"/>
    <property type="match status" value="1"/>
</dbReference>
<dbReference type="SUPFAM" id="SSF53756">
    <property type="entry name" value="UDP-Glycosyltransferase/glycogen phosphorylase"/>
    <property type="match status" value="1"/>
</dbReference>
<dbReference type="OrthoDB" id="9815690at2"/>
<keyword evidence="2" id="KW-0808">Transferase</keyword>
<accession>A0A4P6UGB0</accession>
<protein>
    <submittedName>
        <fullName evidence="2">Glucosylglycerol-phosphate synthase</fullName>
        <ecNumber evidence="2">2.4.1.213</ecNumber>
    </submittedName>
</protein>
<dbReference type="EC" id="2.4.1.213" evidence="2"/>
<dbReference type="InterPro" id="IPR012764">
    <property type="entry name" value="Gluc_glyc_Psyn"/>
</dbReference>
<sequence>MENKNALSDLVIVYHRQPYEEHVENGQVVYKEHASPNGIVPTLKSFFGSVELGAWVAWKQVEGKGREAEKFERVVRIQDSYGAYNVSRLPLTAQQVRSFYHVTSKEALWPILHSFPERYNYDAVDWPTFREVNRLFAGAAVAQAAPGAVIWIHDYNLWLTPHYVRKLRSDVKIAFFHHTPFPSSSIFSILPWRDEIINSLLDCDLVGFHIPRYAAGFAAAARNLKGAKVLEEAPAPASLSHQGLALSQASSPVKLGYQGRVIHVDACPVGTNVPYIRELAAREVTREREARIREELSGRRLIMSVGRSDYTKGTRDMLLAYERLLERQPALVGQVQLLVTSVAAASGMGAYRNVQREIEQISGRINGRYSTLAYRPLWLSTAAIPFEELIAYYRCADVCWITPLRDGLNLVAKEYVAARFNGGEGAEGGNLGGALVLSEFTGAAVELDGAVLANPYSNFQMDAAIDRALAMPPQEQKERMASMQRSVERYDASKWARHTLEKFKTL</sequence>
<dbReference type="GO" id="GO:0033828">
    <property type="term" value="F:glucosylglycerol-phosphate synthase activity"/>
    <property type="evidence" value="ECO:0007669"/>
    <property type="project" value="UniProtKB-EC"/>
</dbReference>
<dbReference type="AlphaFoldDB" id="A0A4P6UGB0"/>
<dbReference type="PANTHER" id="PTHR10788:SF106">
    <property type="entry name" value="BCDNA.GH08860"/>
    <property type="match status" value="1"/>
</dbReference>
<dbReference type="CDD" id="cd03788">
    <property type="entry name" value="GT20_TPS"/>
    <property type="match status" value="1"/>
</dbReference>
<dbReference type="EMBL" id="CP031395">
    <property type="protein sequence ID" value="QBK03406.1"/>
    <property type="molecule type" value="Genomic_DNA"/>
</dbReference>
<dbReference type="InterPro" id="IPR001830">
    <property type="entry name" value="Glyco_trans_20"/>
</dbReference>
<organism evidence="2 3">
    <name type="scientific">Hylemonella gracilis</name>
    <dbReference type="NCBI Taxonomy" id="80880"/>
    <lineage>
        <taxon>Bacteria</taxon>
        <taxon>Pseudomonadati</taxon>
        <taxon>Pseudomonadota</taxon>
        <taxon>Betaproteobacteria</taxon>
        <taxon>Burkholderiales</taxon>
        <taxon>Comamonadaceae</taxon>
        <taxon>Hylemonella</taxon>
    </lineage>
</organism>
<dbReference type="GO" id="GO:0003825">
    <property type="term" value="F:alpha,alpha-trehalose-phosphate synthase (UDP-forming) activity"/>
    <property type="evidence" value="ECO:0007669"/>
    <property type="project" value="TreeGrafter"/>
</dbReference>
<dbReference type="KEGG" id="hgr:DW355_00245"/>
<dbReference type="GO" id="GO:0005992">
    <property type="term" value="P:trehalose biosynthetic process"/>
    <property type="evidence" value="ECO:0007669"/>
    <property type="project" value="InterPro"/>
</dbReference>
<reference evidence="2 3" key="1">
    <citation type="submission" date="2018-07" db="EMBL/GenBank/DDBJ databases">
        <title>Exploring interactions and the metabolic potential of the ultra-small soil bacteria Hylemonella gracilis.</title>
        <authorList>
            <person name="Tyc O."/>
            <person name="Kulkarni P."/>
            <person name="Gawehns F."/>
            <person name="Hundscheid M."/>
            <person name="Zweers H."/>
            <person name="Garbeva P."/>
        </authorList>
    </citation>
    <scope>NUCLEOTIDE SEQUENCE [LARGE SCALE GENOMIC DNA]</scope>
    <source>
        <strain evidence="2 3">NS1</strain>
    </source>
</reference>
<evidence type="ECO:0000256" key="1">
    <source>
        <dbReference type="ARBA" id="ARBA00008799"/>
    </source>
</evidence>
<comment type="similarity">
    <text evidence="1">Belongs to the glycosyltransferase 20 family.</text>
</comment>
<gene>
    <name evidence="2" type="primary">ggpS</name>
    <name evidence="2" type="ORF">DW355_00245</name>
</gene>
<dbReference type="GO" id="GO:0051473">
    <property type="term" value="P:glucosylglycerol biosynthetic process"/>
    <property type="evidence" value="ECO:0007669"/>
    <property type="project" value="InterPro"/>
</dbReference>
<name>A0A4P6UGB0_9BURK</name>
<dbReference type="Gene3D" id="3.40.50.2000">
    <property type="entry name" value="Glycogen Phosphorylase B"/>
    <property type="match status" value="2"/>
</dbReference>
<evidence type="ECO:0000313" key="3">
    <source>
        <dbReference type="Proteomes" id="UP000292939"/>
    </source>
</evidence>
<dbReference type="Proteomes" id="UP000292939">
    <property type="component" value="Chromosome"/>
</dbReference>
<dbReference type="NCBIfam" id="TIGR02398">
    <property type="entry name" value="gluc_glyc_Psyn"/>
    <property type="match status" value="1"/>
</dbReference>
<evidence type="ECO:0000313" key="2">
    <source>
        <dbReference type="EMBL" id="QBK03406.1"/>
    </source>
</evidence>
<keyword evidence="2" id="KW-0328">Glycosyltransferase</keyword>
<dbReference type="RefSeq" id="WP_131276796.1">
    <property type="nucleotide sequence ID" value="NZ_CP031395.1"/>
</dbReference>
<proteinExistence type="inferred from homology"/>
<dbReference type="Pfam" id="PF00982">
    <property type="entry name" value="Glyco_transf_20"/>
    <property type="match status" value="1"/>
</dbReference>